<evidence type="ECO:0000313" key="2">
    <source>
        <dbReference type="Proteomes" id="UP000553209"/>
    </source>
</evidence>
<evidence type="ECO:0000313" key="1">
    <source>
        <dbReference type="EMBL" id="NKZ01667.1"/>
    </source>
</evidence>
<dbReference type="Proteomes" id="UP000553209">
    <property type="component" value="Unassembled WGS sequence"/>
</dbReference>
<dbReference type="InterPro" id="IPR011047">
    <property type="entry name" value="Quinoprotein_ADH-like_sf"/>
</dbReference>
<dbReference type="SUPFAM" id="SSF50998">
    <property type="entry name" value="Quinoprotein alcohol dehydrogenase-like"/>
    <property type="match status" value="1"/>
</dbReference>
<organism evidence="1 2">
    <name type="scientific">Nocardiopsis alborubida</name>
    <dbReference type="NCBI Taxonomy" id="146802"/>
    <lineage>
        <taxon>Bacteria</taxon>
        <taxon>Bacillati</taxon>
        <taxon>Actinomycetota</taxon>
        <taxon>Actinomycetes</taxon>
        <taxon>Streptosporangiales</taxon>
        <taxon>Nocardiopsidaceae</taxon>
        <taxon>Nocardiopsis</taxon>
    </lineage>
</organism>
<dbReference type="InterPro" id="IPR015943">
    <property type="entry name" value="WD40/YVTN_repeat-like_dom_sf"/>
</dbReference>
<dbReference type="Gene3D" id="2.130.10.10">
    <property type="entry name" value="YVTN repeat-like/Quinoprotein amine dehydrogenase"/>
    <property type="match status" value="1"/>
</dbReference>
<sequence length="466" mass="50240">MAALVLFASACTAGFATEHTTASDPVGSIDIPRTITEVGWNWEAPEDIVVNAVHTIPSGVVVSVSDGVIALRGDTGEELWSYRRTGTTASGSNVTPNGESVAVSYLDETDTESETETTKHDVVVLDSFTGEITSEQVTDFTLVNSVPHNISLLEPTPERLGLLTQDHRLALGRNSENDLTLRAIGLSSGEEEWEQYQVFQPNDQGQEFLPGELVTAEDTVIVTGSFADPTETMSDLDAIQRHTAVIMGLDAGSGEEVWRVEHELDAPVTYRDIELSTYPGSGIVAAVMEGPGYFEQWLLDPATGNSVADNVFTLSGPDVISISQSGYATVKTDHEAETDTYTRMDFSGNLEEKITVEGAGVRIPRNFILPMDSSVARLNVGPTDDGWKPATIEVFDWQDSTDPHVIDLGIDVHRDPRVEEGARPLFGVAPPTDMILAPGAIVVTEMTEDTTVSDADTESRRLVGLT</sequence>
<keyword evidence="2" id="KW-1185">Reference proteome</keyword>
<dbReference type="EMBL" id="JAAXPG010000041">
    <property type="protein sequence ID" value="NKZ01667.1"/>
    <property type="molecule type" value="Genomic_DNA"/>
</dbReference>
<evidence type="ECO:0008006" key="3">
    <source>
        <dbReference type="Google" id="ProtNLM"/>
    </source>
</evidence>
<proteinExistence type="predicted"/>
<protein>
    <recommendedName>
        <fullName evidence="3">Pyrroloquinoline-quinone binding quinoprotein</fullName>
    </recommendedName>
</protein>
<gene>
    <name evidence="1" type="ORF">HGB44_28955</name>
</gene>
<name>A0A7X6RTU6_9ACTN</name>
<dbReference type="AlphaFoldDB" id="A0A7X6RTU6"/>
<reference evidence="1 2" key="1">
    <citation type="submission" date="2020-04" db="EMBL/GenBank/DDBJ databases">
        <title>MicrobeNet Type strains.</title>
        <authorList>
            <person name="Nicholson A.C."/>
        </authorList>
    </citation>
    <scope>NUCLEOTIDE SEQUENCE [LARGE SCALE GENOMIC DNA]</scope>
    <source>
        <strain evidence="1 2">ATCC 23612</strain>
    </source>
</reference>
<comment type="caution">
    <text evidence="1">The sequence shown here is derived from an EMBL/GenBank/DDBJ whole genome shotgun (WGS) entry which is preliminary data.</text>
</comment>
<accession>A0A7X6RTU6</accession>
<dbReference type="RefSeq" id="WP_168444196.1">
    <property type="nucleotide sequence ID" value="NZ_JAAXPG010000041.1"/>
</dbReference>